<comment type="caution">
    <text evidence="2">The sequence shown here is derived from an EMBL/GenBank/DDBJ whole genome shotgun (WGS) entry which is preliminary data.</text>
</comment>
<name>A0ABN7NU65_TIMPD</name>
<gene>
    <name evidence="2" type="ORF">TPAB3V08_LOCUS3691</name>
</gene>
<dbReference type="Proteomes" id="UP001153148">
    <property type="component" value="Unassembled WGS sequence"/>
</dbReference>
<organism evidence="2 3">
    <name type="scientific">Timema podura</name>
    <name type="common">Walking stick</name>
    <dbReference type="NCBI Taxonomy" id="61482"/>
    <lineage>
        <taxon>Eukaryota</taxon>
        <taxon>Metazoa</taxon>
        <taxon>Ecdysozoa</taxon>
        <taxon>Arthropoda</taxon>
        <taxon>Hexapoda</taxon>
        <taxon>Insecta</taxon>
        <taxon>Pterygota</taxon>
        <taxon>Neoptera</taxon>
        <taxon>Polyneoptera</taxon>
        <taxon>Phasmatodea</taxon>
        <taxon>Timematodea</taxon>
        <taxon>Timematoidea</taxon>
        <taxon>Timematidae</taxon>
        <taxon>Timema</taxon>
    </lineage>
</organism>
<feature type="region of interest" description="Disordered" evidence="1">
    <location>
        <begin position="1"/>
        <end position="23"/>
    </location>
</feature>
<evidence type="ECO:0000313" key="3">
    <source>
        <dbReference type="Proteomes" id="UP001153148"/>
    </source>
</evidence>
<evidence type="ECO:0000256" key="1">
    <source>
        <dbReference type="SAM" id="MobiDB-lite"/>
    </source>
</evidence>
<accession>A0ABN7NU65</accession>
<keyword evidence="3" id="KW-1185">Reference proteome</keyword>
<evidence type="ECO:0000313" key="2">
    <source>
        <dbReference type="EMBL" id="CAG2056703.1"/>
    </source>
</evidence>
<protein>
    <submittedName>
        <fullName evidence="2">Uncharacterized protein</fullName>
    </submittedName>
</protein>
<proteinExistence type="predicted"/>
<dbReference type="EMBL" id="CAJPIN010004238">
    <property type="protein sequence ID" value="CAG2056703.1"/>
    <property type="molecule type" value="Genomic_DNA"/>
</dbReference>
<reference evidence="2" key="1">
    <citation type="submission" date="2021-03" db="EMBL/GenBank/DDBJ databases">
        <authorList>
            <person name="Tran Van P."/>
        </authorList>
    </citation>
    <scope>NUCLEOTIDE SEQUENCE</scope>
</reference>
<sequence>MSEHNVAVVMTSTSYLPKPKPQARDNNLCRQEFGWANTTNAVAIDNKIEQAMHHFWALHSPEHRVWDVVVVVVVGGGGK</sequence>
<feature type="non-terminal residue" evidence="2">
    <location>
        <position position="79"/>
    </location>
</feature>